<sequence>MSHSSPAVERVAQFEVTYTQYLDPEGQPRAPLPDFAQDAEELRRMYRAMVQTRAFDKKAVVLQRTGRMGTYAACLGQEAIGTAIGCALRAEDIFIPAYREYAAQLLRGVRMRDILLNWGGDERGMHYEGCAIRHDFPLSVPIGSHVPQAIGVAYALKLRREPRVVLASCGDGATSKGDVYEAISSAKVWNLPLVFLISNNQWAISLPRGRQTGAQTLAQKAFAGGLPGEQVDGNDVIATRAVLAAAIERARSGGGPSLIEAITYRLHDHTTADDARRYRNEAEVQEAWQRCPVKRLKQHLEARGLLSASDEAALQQEASAFADQAAEEFLATPPASPAAMFDHLYAQLPKQYEWQRQEALARGLKPGH</sequence>
<keyword evidence="7" id="KW-1185">Reference proteome</keyword>
<evidence type="ECO:0000256" key="3">
    <source>
        <dbReference type="ARBA" id="ARBA00023052"/>
    </source>
</evidence>
<evidence type="ECO:0000256" key="1">
    <source>
        <dbReference type="ARBA" id="ARBA00001964"/>
    </source>
</evidence>
<dbReference type="Gene3D" id="3.40.50.970">
    <property type="match status" value="1"/>
</dbReference>
<dbReference type="InterPro" id="IPR001017">
    <property type="entry name" value="DH_E1"/>
</dbReference>
<dbReference type="PANTHER" id="PTHR43380:SF1">
    <property type="entry name" value="2-OXOISOVALERATE DEHYDROGENASE SUBUNIT ALPHA, MITOCHONDRIAL"/>
    <property type="match status" value="1"/>
</dbReference>
<dbReference type="GO" id="GO:0004739">
    <property type="term" value="F:pyruvate dehydrogenase (acetyl-transferring) activity"/>
    <property type="evidence" value="ECO:0007669"/>
    <property type="project" value="UniProtKB-UniRule"/>
</dbReference>
<evidence type="ECO:0000259" key="5">
    <source>
        <dbReference type="Pfam" id="PF00676"/>
    </source>
</evidence>
<gene>
    <name evidence="6" type="ORF">SAMN04488038_10352</name>
</gene>
<dbReference type="SUPFAM" id="SSF52518">
    <property type="entry name" value="Thiamin diphosphate-binding fold (THDP-binding)"/>
    <property type="match status" value="1"/>
</dbReference>
<evidence type="ECO:0000256" key="4">
    <source>
        <dbReference type="RuleBase" id="RU366007"/>
    </source>
</evidence>
<comment type="subunit">
    <text evidence="4">Heterodimer of an alpha and a beta chain.</text>
</comment>
<feature type="domain" description="Dehydrogenase E1 component" evidence="5">
    <location>
        <begin position="46"/>
        <end position="333"/>
    </location>
</feature>
<dbReference type="Proteomes" id="UP000199233">
    <property type="component" value="Unassembled WGS sequence"/>
</dbReference>
<dbReference type="InterPro" id="IPR029061">
    <property type="entry name" value="THDP-binding"/>
</dbReference>
<comment type="catalytic activity">
    <reaction evidence="4">
        <text>N(6)-[(R)-lipoyl]-L-lysyl-[protein] + pyruvate + H(+) = N(6)-[(R)-S(8)-acetyldihydrolipoyl]-L-lysyl-[protein] + CO2</text>
        <dbReference type="Rhea" id="RHEA:19189"/>
        <dbReference type="Rhea" id="RHEA-COMP:10474"/>
        <dbReference type="Rhea" id="RHEA-COMP:10478"/>
        <dbReference type="ChEBI" id="CHEBI:15361"/>
        <dbReference type="ChEBI" id="CHEBI:15378"/>
        <dbReference type="ChEBI" id="CHEBI:16526"/>
        <dbReference type="ChEBI" id="CHEBI:83099"/>
        <dbReference type="ChEBI" id="CHEBI:83111"/>
        <dbReference type="EC" id="1.2.4.1"/>
    </reaction>
</comment>
<dbReference type="PANTHER" id="PTHR43380">
    <property type="entry name" value="2-OXOISOVALERATE DEHYDROGENASE SUBUNIT ALPHA, MITOCHONDRIAL"/>
    <property type="match status" value="1"/>
</dbReference>
<protein>
    <recommendedName>
        <fullName evidence="4">Pyruvate dehydrogenase E1 component subunit alpha</fullName>
        <ecNumber evidence="4">1.2.4.1</ecNumber>
    </recommendedName>
</protein>
<comment type="function">
    <text evidence="4">The pyruvate dehydrogenase complex catalyzes the overall conversion of pyruvate to acetyl-CoA and CO(2). It contains multiple copies of three enzymatic components: pyruvate dehydrogenase (E1), dihydrolipoamide acetyltransferase (E2) and lipoamide dehydrogenase (E3).</text>
</comment>
<dbReference type="InterPro" id="IPR017596">
    <property type="entry name" value="PdhA/BkdA"/>
</dbReference>
<dbReference type="Pfam" id="PF00676">
    <property type="entry name" value="E1_dh"/>
    <property type="match status" value="1"/>
</dbReference>
<comment type="cofactor">
    <cofactor evidence="1 4">
        <name>thiamine diphosphate</name>
        <dbReference type="ChEBI" id="CHEBI:58937"/>
    </cofactor>
</comment>
<dbReference type="GO" id="GO:0009083">
    <property type="term" value="P:branched-chain amino acid catabolic process"/>
    <property type="evidence" value="ECO:0007669"/>
    <property type="project" value="TreeGrafter"/>
</dbReference>
<evidence type="ECO:0000313" key="7">
    <source>
        <dbReference type="Proteomes" id="UP000199233"/>
    </source>
</evidence>
<dbReference type="InterPro" id="IPR050771">
    <property type="entry name" value="Alpha-ketoacid_DH_E1_comp"/>
</dbReference>
<dbReference type="STRING" id="489703.SAMN04488038_10352"/>
<evidence type="ECO:0000256" key="2">
    <source>
        <dbReference type="ARBA" id="ARBA00023002"/>
    </source>
</evidence>
<dbReference type="RefSeq" id="WP_093282596.1">
    <property type="nucleotide sequence ID" value="NZ_FOFS01000003.1"/>
</dbReference>
<dbReference type="EC" id="1.2.4.1" evidence="4"/>
<dbReference type="CDD" id="cd02000">
    <property type="entry name" value="TPP_E1_PDC_ADC_BCADC"/>
    <property type="match status" value="1"/>
</dbReference>
<dbReference type="AlphaFoldDB" id="A0A1H9CH58"/>
<dbReference type="OrthoDB" id="9766715at2"/>
<organism evidence="6 7">
    <name type="scientific">Solimonas aquatica</name>
    <dbReference type="NCBI Taxonomy" id="489703"/>
    <lineage>
        <taxon>Bacteria</taxon>
        <taxon>Pseudomonadati</taxon>
        <taxon>Pseudomonadota</taxon>
        <taxon>Gammaproteobacteria</taxon>
        <taxon>Nevskiales</taxon>
        <taxon>Nevskiaceae</taxon>
        <taxon>Solimonas</taxon>
    </lineage>
</organism>
<evidence type="ECO:0000313" key="6">
    <source>
        <dbReference type="EMBL" id="SEQ00499.1"/>
    </source>
</evidence>
<keyword evidence="4 6" id="KW-0670">Pyruvate</keyword>
<dbReference type="NCBIfam" id="TIGR03181">
    <property type="entry name" value="PDH_E1_alph_x"/>
    <property type="match status" value="1"/>
</dbReference>
<proteinExistence type="predicted"/>
<name>A0A1H9CH58_9GAMM</name>
<dbReference type="EMBL" id="FOFS01000003">
    <property type="protein sequence ID" value="SEQ00499.1"/>
    <property type="molecule type" value="Genomic_DNA"/>
</dbReference>
<accession>A0A1H9CH58</accession>
<keyword evidence="2 4" id="KW-0560">Oxidoreductase</keyword>
<reference evidence="7" key="1">
    <citation type="submission" date="2016-10" db="EMBL/GenBank/DDBJ databases">
        <authorList>
            <person name="Varghese N."/>
            <person name="Submissions S."/>
        </authorList>
    </citation>
    <scope>NUCLEOTIDE SEQUENCE [LARGE SCALE GENOMIC DNA]</scope>
    <source>
        <strain evidence="7">DSM 25927</strain>
    </source>
</reference>
<keyword evidence="3 4" id="KW-0786">Thiamine pyrophosphate</keyword>